<accession>A0A2A4FZT3</accession>
<evidence type="ECO:0000313" key="2">
    <source>
        <dbReference type="Proteomes" id="UP000218934"/>
    </source>
</evidence>
<gene>
    <name evidence="1" type="ORF">COO09_05150</name>
</gene>
<name>A0A2A4FZT3_9SPHN</name>
<evidence type="ECO:0000313" key="1">
    <source>
        <dbReference type="EMBL" id="PCE43716.1"/>
    </source>
</evidence>
<dbReference type="EMBL" id="NWUF01000003">
    <property type="protein sequence ID" value="PCE43716.1"/>
    <property type="molecule type" value="Genomic_DNA"/>
</dbReference>
<protein>
    <submittedName>
        <fullName evidence="1">Uncharacterized protein</fullName>
    </submittedName>
</protein>
<organism evidence="1 2">
    <name type="scientific">Rhizorhabdus dicambivorans</name>
    <dbReference type="NCBI Taxonomy" id="1850238"/>
    <lineage>
        <taxon>Bacteria</taxon>
        <taxon>Pseudomonadati</taxon>
        <taxon>Pseudomonadota</taxon>
        <taxon>Alphaproteobacteria</taxon>
        <taxon>Sphingomonadales</taxon>
        <taxon>Sphingomonadaceae</taxon>
        <taxon>Rhizorhabdus</taxon>
    </lineage>
</organism>
<dbReference type="Proteomes" id="UP000218934">
    <property type="component" value="Unassembled WGS sequence"/>
</dbReference>
<dbReference type="AlphaFoldDB" id="A0A2A4FZT3"/>
<reference evidence="1 2" key="1">
    <citation type="submission" date="2017-09" db="EMBL/GenBank/DDBJ databases">
        <title>The Catabolism of 3,6-Dichlorosalicylic acid is Initiated by the Cytochrome P450 Monooxygenase DsmABC in Rhizorhabdus dicambivorans Ndbn-20.</title>
        <authorList>
            <person name="Na L."/>
        </authorList>
    </citation>
    <scope>NUCLEOTIDE SEQUENCE [LARGE SCALE GENOMIC DNA]</scope>
    <source>
        <strain evidence="1 2">Ndbn-20m</strain>
    </source>
</reference>
<sequence length="64" mass="7209">MMSKDKPTGGEPGRRVDFADFAARLIRRREQLGDDLVIPRNGGNRRTASKRALLEAIEATGKRW</sequence>
<dbReference type="OrthoDB" id="7509395at2"/>
<proteinExistence type="predicted"/>
<keyword evidence="2" id="KW-1185">Reference proteome</keyword>
<comment type="caution">
    <text evidence="1">The sequence shown here is derived from an EMBL/GenBank/DDBJ whole genome shotgun (WGS) entry which is preliminary data.</text>
</comment>
<dbReference type="KEGG" id="rdi:CMV14_02830"/>